<name>A0A4Z2GJN5_9TELE</name>
<dbReference type="AlphaFoldDB" id="A0A4Z2GJN5"/>
<comment type="caution">
    <text evidence="2">The sequence shown here is derived from an EMBL/GenBank/DDBJ whole genome shotgun (WGS) entry which is preliminary data.</text>
</comment>
<evidence type="ECO:0000313" key="3">
    <source>
        <dbReference type="Proteomes" id="UP000314294"/>
    </source>
</evidence>
<dbReference type="EMBL" id="SRLO01000531">
    <property type="protein sequence ID" value="TNN52952.1"/>
    <property type="molecule type" value="Genomic_DNA"/>
</dbReference>
<organism evidence="2 3">
    <name type="scientific">Liparis tanakae</name>
    <name type="common">Tanaka's snailfish</name>
    <dbReference type="NCBI Taxonomy" id="230148"/>
    <lineage>
        <taxon>Eukaryota</taxon>
        <taxon>Metazoa</taxon>
        <taxon>Chordata</taxon>
        <taxon>Craniata</taxon>
        <taxon>Vertebrata</taxon>
        <taxon>Euteleostomi</taxon>
        <taxon>Actinopterygii</taxon>
        <taxon>Neopterygii</taxon>
        <taxon>Teleostei</taxon>
        <taxon>Neoteleostei</taxon>
        <taxon>Acanthomorphata</taxon>
        <taxon>Eupercaria</taxon>
        <taxon>Perciformes</taxon>
        <taxon>Cottioidei</taxon>
        <taxon>Cottales</taxon>
        <taxon>Liparidae</taxon>
        <taxon>Liparis</taxon>
    </lineage>
</organism>
<protein>
    <submittedName>
        <fullName evidence="2">Uncharacterized protein</fullName>
    </submittedName>
</protein>
<proteinExistence type="predicted"/>
<gene>
    <name evidence="2" type="ORF">EYF80_036817</name>
</gene>
<accession>A0A4Z2GJN5</accession>
<sequence length="63" mass="6792">MGSGQVHRMNSQAGRAVQLEEERPSGARAAAPQPSGYVTLIMSQLQEPRRPPSGTQEIQLSAF</sequence>
<reference evidence="2 3" key="1">
    <citation type="submission" date="2019-03" db="EMBL/GenBank/DDBJ databases">
        <title>First draft genome of Liparis tanakae, snailfish: a comprehensive survey of snailfish specific genes.</title>
        <authorList>
            <person name="Kim W."/>
            <person name="Song I."/>
            <person name="Jeong J.-H."/>
            <person name="Kim D."/>
            <person name="Kim S."/>
            <person name="Ryu S."/>
            <person name="Song J.Y."/>
            <person name="Lee S.K."/>
        </authorList>
    </citation>
    <scope>NUCLEOTIDE SEQUENCE [LARGE SCALE GENOMIC DNA]</scope>
    <source>
        <tissue evidence="2">Muscle</tissue>
    </source>
</reference>
<dbReference type="OrthoDB" id="10402231at2759"/>
<evidence type="ECO:0000256" key="1">
    <source>
        <dbReference type="SAM" id="MobiDB-lite"/>
    </source>
</evidence>
<keyword evidence="3" id="KW-1185">Reference proteome</keyword>
<evidence type="ECO:0000313" key="2">
    <source>
        <dbReference type="EMBL" id="TNN52952.1"/>
    </source>
</evidence>
<feature type="region of interest" description="Disordered" evidence="1">
    <location>
        <begin position="1"/>
        <end position="36"/>
    </location>
</feature>
<dbReference type="Proteomes" id="UP000314294">
    <property type="component" value="Unassembled WGS sequence"/>
</dbReference>